<feature type="region of interest" description="Disordered" evidence="1">
    <location>
        <begin position="1"/>
        <end position="60"/>
    </location>
</feature>
<keyword evidence="3" id="KW-1185">Reference proteome</keyword>
<sequence>MNLRSGKKLKDNSLNDADPISETSSSPKDKVIIRKASSSPSSPNEPDQILSQNNSNLSSTSKNATLFESLSNENECSTESVSEMSQNVANVIHRRIVLQPELAHLKKPSLKQVQNIVNNYRINSGLSNSTVQIKTNLKFGFKQANVFNVKKDEKGEINLGDGSDENHLNICITSKKLLLNLDSSLPGAYHIDGTYKLISNRFPLIVFGKTDMNQKFYLIALCITSHEHKTDFF</sequence>
<comment type="caution">
    <text evidence="2">The sequence shown here is derived from an EMBL/GenBank/DDBJ whole genome shotgun (WGS) entry which is preliminary data.</text>
</comment>
<dbReference type="AlphaFoldDB" id="A0A813M5U3"/>
<gene>
    <name evidence="2" type="ORF">OXX778_LOCUS936</name>
</gene>
<evidence type="ECO:0000256" key="1">
    <source>
        <dbReference type="SAM" id="MobiDB-lite"/>
    </source>
</evidence>
<accession>A0A813M5U3</accession>
<name>A0A813M5U3_9BILA</name>
<evidence type="ECO:0000313" key="2">
    <source>
        <dbReference type="EMBL" id="CAF0710223.1"/>
    </source>
</evidence>
<evidence type="ECO:0008006" key="4">
    <source>
        <dbReference type="Google" id="ProtNLM"/>
    </source>
</evidence>
<protein>
    <recommendedName>
        <fullName evidence="4">MULE transposase domain-containing protein</fullName>
    </recommendedName>
</protein>
<feature type="compositionally biased region" description="Polar residues" evidence="1">
    <location>
        <begin position="36"/>
        <end position="45"/>
    </location>
</feature>
<dbReference type="Proteomes" id="UP000663879">
    <property type="component" value="Unassembled WGS sequence"/>
</dbReference>
<reference evidence="2" key="1">
    <citation type="submission" date="2021-02" db="EMBL/GenBank/DDBJ databases">
        <authorList>
            <person name="Nowell W R."/>
        </authorList>
    </citation>
    <scope>NUCLEOTIDE SEQUENCE</scope>
    <source>
        <strain evidence="2">Ploen Becks lab</strain>
    </source>
</reference>
<evidence type="ECO:0000313" key="3">
    <source>
        <dbReference type="Proteomes" id="UP000663879"/>
    </source>
</evidence>
<dbReference type="OrthoDB" id="119028at2759"/>
<feature type="compositionally biased region" description="Low complexity" evidence="1">
    <location>
        <begin position="51"/>
        <end position="60"/>
    </location>
</feature>
<organism evidence="2 3">
    <name type="scientific">Brachionus calyciflorus</name>
    <dbReference type="NCBI Taxonomy" id="104777"/>
    <lineage>
        <taxon>Eukaryota</taxon>
        <taxon>Metazoa</taxon>
        <taxon>Spiralia</taxon>
        <taxon>Gnathifera</taxon>
        <taxon>Rotifera</taxon>
        <taxon>Eurotatoria</taxon>
        <taxon>Monogononta</taxon>
        <taxon>Pseudotrocha</taxon>
        <taxon>Ploima</taxon>
        <taxon>Brachionidae</taxon>
        <taxon>Brachionus</taxon>
    </lineage>
</organism>
<proteinExistence type="predicted"/>
<dbReference type="EMBL" id="CAJNOC010000053">
    <property type="protein sequence ID" value="CAF0710223.1"/>
    <property type="molecule type" value="Genomic_DNA"/>
</dbReference>